<name>A0A2N5PA36_MEDGN</name>
<accession>A0A2N5PA36</accession>
<dbReference type="GO" id="GO:0009307">
    <property type="term" value="P:DNA restriction-modification system"/>
    <property type="evidence" value="ECO:0007669"/>
    <property type="project" value="UniProtKB-KW"/>
</dbReference>
<keyword evidence="6" id="KW-0238">DNA-binding</keyword>
<reference evidence="9 10" key="1">
    <citation type="journal article" date="2017" name="Genome Med.">
        <title>A novel Ruminococcus gnavus clade enriched in inflammatory bowel disease patients.</title>
        <authorList>
            <person name="Hall A.B."/>
            <person name="Yassour M."/>
            <person name="Sauk J."/>
            <person name="Garner A."/>
            <person name="Jiang X."/>
            <person name="Arthur T."/>
            <person name="Lagoudas G.K."/>
            <person name="Vatanen T."/>
            <person name="Fornelos N."/>
            <person name="Wilson R."/>
            <person name="Bertha M."/>
            <person name="Cohen M."/>
            <person name="Garber J."/>
            <person name="Khalili H."/>
            <person name="Gevers D."/>
            <person name="Ananthakrishnan A.N."/>
            <person name="Kugathasan S."/>
            <person name="Lander E.S."/>
            <person name="Blainey P."/>
            <person name="Vlamakis H."/>
            <person name="Xavier R.J."/>
            <person name="Huttenhower C."/>
        </authorList>
    </citation>
    <scope>NUCLEOTIDE SEQUENCE [LARGE SCALE GENOMIC DNA]</scope>
    <source>
        <strain evidence="9 10">RJX1124</strain>
    </source>
</reference>
<feature type="domain" description="Type II methyltransferase M.TaqI-like" evidence="8">
    <location>
        <begin position="79"/>
        <end position="211"/>
    </location>
</feature>
<evidence type="ECO:0000256" key="5">
    <source>
        <dbReference type="ARBA" id="ARBA00022747"/>
    </source>
</evidence>
<comment type="catalytic activity">
    <reaction evidence="7">
        <text>a 2'-deoxyadenosine in DNA + S-adenosyl-L-methionine = an N(6)-methyl-2'-deoxyadenosine in DNA + S-adenosyl-L-homocysteine + H(+)</text>
        <dbReference type="Rhea" id="RHEA:15197"/>
        <dbReference type="Rhea" id="RHEA-COMP:12418"/>
        <dbReference type="Rhea" id="RHEA-COMP:12419"/>
        <dbReference type="ChEBI" id="CHEBI:15378"/>
        <dbReference type="ChEBI" id="CHEBI:57856"/>
        <dbReference type="ChEBI" id="CHEBI:59789"/>
        <dbReference type="ChEBI" id="CHEBI:90615"/>
        <dbReference type="ChEBI" id="CHEBI:90616"/>
        <dbReference type="EC" id="2.1.1.72"/>
    </reaction>
</comment>
<dbReference type="InterPro" id="IPR011639">
    <property type="entry name" value="MethylTrfase_TaqI-like_dom"/>
</dbReference>
<dbReference type="PRINTS" id="PR00507">
    <property type="entry name" value="N12N6MTFRASE"/>
</dbReference>
<protein>
    <recommendedName>
        <fullName evidence="1">site-specific DNA-methyltransferase (adenine-specific)</fullName>
        <ecNumber evidence="1">2.1.1.72</ecNumber>
    </recommendedName>
</protein>
<evidence type="ECO:0000256" key="3">
    <source>
        <dbReference type="ARBA" id="ARBA00022679"/>
    </source>
</evidence>
<evidence type="ECO:0000259" key="8">
    <source>
        <dbReference type="Pfam" id="PF07669"/>
    </source>
</evidence>
<keyword evidence="2" id="KW-0489">Methyltransferase</keyword>
<gene>
    <name evidence="9" type="ORF">CDL26_10335</name>
</gene>
<evidence type="ECO:0000256" key="1">
    <source>
        <dbReference type="ARBA" id="ARBA00011900"/>
    </source>
</evidence>
<dbReference type="EC" id="2.1.1.72" evidence="1"/>
<dbReference type="Pfam" id="PF07669">
    <property type="entry name" value="Eco57I"/>
    <property type="match status" value="1"/>
</dbReference>
<dbReference type="GO" id="GO:0003677">
    <property type="term" value="F:DNA binding"/>
    <property type="evidence" value="ECO:0007669"/>
    <property type="project" value="UniProtKB-KW"/>
</dbReference>
<dbReference type="Gene3D" id="3.40.50.150">
    <property type="entry name" value="Vaccinia Virus protein VP39"/>
    <property type="match status" value="1"/>
</dbReference>
<dbReference type="GO" id="GO:0009007">
    <property type="term" value="F:site-specific DNA-methyltransferase (adenine-specific) activity"/>
    <property type="evidence" value="ECO:0007669"/>
    <property type="project" value="UniProtKB-EC"/>
</dbReference>
<sequence length="468" mass="54759">MDIRCQQFTKEYIANEMLDLLGYRKSVYGKKILENSCGEGNILCLVVERYIQNAYEEGYSREAIVLGLESDIYGAEIVKTTYDKCIENLDNIAKKYDLGKVRWNIFYGDVLARPFNIKFEYVIGNPPYISYRNLEKEVRDFIKKEYITCKNGKPDYCYAFIENAIQYLDSNGKMVYLVPNSIYKNVYAQNLRKLIKKYLVEIKDYPNQKLFDNAMTSSTIMFLRKGEYAEVVDYNNVPKKEQITIAKNKLYGKWIFENSQENHSKIRFGDLFQASMAIATQRNKVFVVNEAEKKHWKLERGAMRLALSPRNQKYGNKEYIIFPYMIRKDKVINYSEELFKRKYPNAYAYLLKNKKELEKRDADKSAQWFEYGRSQALQNMNKKKLLISTVVTNEVNTYETGTKSIPYAGIYVISEKGYDLKIAKKILESEEFLKYVHGIGTPASGKSLRITAKDINEFTFLCDDLNRV</sequence>
<dbReference type="EMBL" id="NIHS01000017">
    <property type="protein sequence ID" value="PLT71915.1"/>
    <property type="molecule type" value="Genomic_DNA"/>
</dbReference>
<comment type="caution">
    <text evidence="9">The sequence shown here is derived from an EMBL/GenBank/DDBJ whole genome shotgun (WGS) entry which is preliminary data.</text>
</comment>
<dbReference type="InterPro" id="IPR029063">
    <property type="entry name" value="SAM-dependent_MTases_sf"/>
</dbReference>
<dbReference type="RefSeq" id="WP_101870890.1">
    <property type="nucleotide sequence ID" value="NZ_NIHS01000017.1"/>
</dbReference>
<proteinExistence type="predicted"/>
<dbReference type="PANTHER" id="PTHR33841:SF6">
    <property type="entry name" value="TYPE II METHYLTRANSFERASE M.HINDII"/>
    <property type="match status" value="1"/>
</dbReference>
<keyword evidence="4" id="KW-0949">S-adenosyl-L-methionine</keyword>
<keyword evidence="5" id="KW-0680">Restriction system</keyword>
<evidence type="ECO:0000313" key="10">
    <source>
        <dbReference type="Proteomes" id="UP000234891"/>
    </source>
</evidence>
<dbReference type="PANTHER" id="PTHR33841">
    <property type="entry name" value="DNA METHYLTRANSFERASE YEEA-RELATED"/>
    <property type="match status" value="1"/>
</dbReference>
<evidence type="ECO:0000256" key="4">
    <source>
        <dbReference type="ARBA" id="ARBA00022691"/>
    </source>
</evidence>
<evidence type="ECO:0000256" key="7">
    <source>
        <dbReference type="ARBA" id="ARBA00047942"/>
    </source>
</evidence>
<dbReference type="Proteomes" id="UP000234891">
    <property type="component" value="Unassembled WGS sequence"/>
</dbReference>
<keyword evidence="3" id="KW-0808">Transferase</keyword>
<evidence type="ECO:0000256" key="2">
    <source>
        <dbReference type="ARBA" id="ARBA00022603"/>
    </source>
</evidence>
<dbReference type="InterPro" id="IPR050953">
    <property type="entry name" value="N4_N6_ade-DNA_methylase"/>
</dbReference>
<organism evidence="9 10">
    <name type="scientific">Mediterraneibacter gnavus</name>
    <name type="common">Ruminococcus gnavus</name>
    <dbReference type="NCBI Taxonomy" id="33038"/>
    <lineage>
        <taxon>Bacteria</taxon>
        <taxon>Bacillati</taxon>
        <taxon>Bacillota</taxon>
        <taxon>Clostridia</taxon>
        <taxon>Lachnospirales</taxon>
        <taxon>Lachnospiraceae</taxon>
        <taxon>Mediterraneibacter</taxon>
    </lineage>
</organism>
<evidence type="ECO:0000313" key="9">
    <source>
        <dbReference type="EMBL" id="PLT71915.1"/>
    </source>
</evidence>
<evidence type="ECO:0000256" key="6">
    <source>
        <dbReference type="ARBA" id="ARBA00023125"/>
    </source>
</evidence>
<dbReference type="GO" id="GO:0032259">
    <property type="term" value="P:methylation"/>
    <property type="evidence" value="ECO:0007669"/>
    <property type="project" value="UniProtKB-KW"/>
</dbReference>
<dbReference type="SUPFAM" id="SSF53335">
    <property type="entry name" value="S-adenosyl-L-methionine-dependent methyltransferases"/>
    <property type="match status" value="1"/>
</dbReference>
<dbReference type="AlphaFoldDB" id="A0A2N5PA36"/>